<dbReference type="CDD" id="cd01948">
    <property type="entry name" value="EAL"/>
    <property type="match status" value="1"/>
</dbReference>
<evidence type="ECO:0000259" key="2">
    <source>
        <dbReference type="PROSITE" id="PS50883"/>
    </source>
</evidence>
<dbReference type="Gene3D" id="3.30.70.270">
    <property type="match status" value="1"/>
</dbReference>
<feature type="domain" description="EAL" evidence="2">
    <location>
        <begin position="397"/>
        <end position="646"/>
    </location>
</feature>
<feature type="transmembrane region" description="Helical" evidence="1">
    <location>
        <begin position="6"/>
        <end position="29"/>
    </location>
</feature>
<dbReference type="SMART" id="SM00052">
    <property type="entry name" value="EAL"/>
    <property type="match status" value="1"/>
</dbReference>
<dbReference type="OrthoDB" id="9813903at2"/>
<organism evidence="4 5">
    <name type="scientific">Piscinibacter terrae</name>
    <dbReference type="NCBI Taxonomy" id="2496871"/>
    <lineage>
        <taxon>Bacteria</taxon>
        <taxon>Pseudomonadati</taxon>
        <taxon>Pseudomonadota</taxon>
        <taxon>Betaproteobacteria</taxon>
        <taxon>Burkholderiales</taxon>
        <taxon>Sphaerotilaceae</taxon>
        <taxon>Piscinibacter</taxon>
    </lineage>
</organism>
<dbReference type="Pfam" id="PF00990">
    <property type="entry name" value="GGDEF"/>
    <property type="match status" value="1"/>
</dbReference>
<evidence type="ECO:0000259" key="3">
    <source>
        <dbReference type="PROSITE" id="PS50887"/>
    </source>
</evidence>
<dbReference type="Proteomes" id="UP000267464">
    <property type="component" value="Unassembled WGS sequence"/>
</dbReference>
<sequence>MNLRNASARLAIVCAAALIAAVVAIFAAIQGAAEDHLRIEAEQSALKWAEVIRDTVPDLDPLFRQAQVSPASVRQLGELLRVNEIFRFKLYDNQGRPILVSDDIVREADGSVRLAARPPAVDNEEVRQVVLQGHNQIELHRSDDAKRPPVYSEAYVPVISKGQVIGVVEVYVDQTARARRITNAFRRIALGVAAVFVLLMGVAAWQLRLRRHEQKQVEARVRYMAHHDTLTGVLNRASFNAALADAQRRARDSAEIFAVLCIDLDRFKEVNDALGHAAGDETLCAVARRLQAVVRQFDQVARLGGDEFAILQTGVRRVEDVTTLAQRVVDALAPPHEIAGQRVLGGASVGAAVYGTDGTDSNQLLHKADLALYRAKSNGRGQYSFYDAQTDESLQSRRAMIRDLRDALKTDGLSLNFQPLFDADGTTLTGYEALARWTHPRHGAVSPMVFIPLAEEAGLIEELGAWVLNRACLEAVTWPATVDLSVNLSAAQFRGDLVGTVKGCLATSGLPASRLHLEITESLLINNTDAVLRTLHGLTGLGVRIAMDDFGTGYSSLAYLWRFPFDKLKIDRAFTQNLEQDPKVDLIVKSIISLAHSMGIRVNAEGVETPQQLARLQSHGCDELQGYLLGRPSAANLLDHAHARHDAQPPVAPRATNFGNFDTIPGSL</sequence>
<evidence type="ECO:0000313" key="4">
    <source>
        <dbReference type="EMBL" id="RQP25214.1"/>
    </source>
</evidence>
<keyword evidence="1" id="KW-1133">Transmembrane helix</keyword>
<dbReference type="PROSITE" id="PS50883">
    <property type="entry name" value="EAL"/>
    <property type="match status" value="1"/>
</dbReference>
<dbReference type="SMART" id="SM00267">
    <property type="entry name" value="GGDEF"/>
    <property type="match status" value="1"/>
</dbReference>
<dbReference type="InterPro" id="IPR043128">
    <property type="entry name" value="Rev_trsase/Diguanyl_cyclase"/>
</dbReference>
<evidence type="ECO:0000313" key="5">
    <source>
        <dbReference type="Proteomes" id="UP000267464"/>
    </source>
</evidence>
<proteinExistence type="predicted"/>
<gene>
    <name evidence="4" type="ORF">DZC73_10270</name>
</gene>
<dbReference type="PROSITE" id="PS50887">
    <property type="entry name" value="GGDEF"/>
    <property type="match status" value="1"/>
</dbReference>
<dbReference type="SUPFAM" id="SSF141868">
    <property type="entry name" value="EAL domain-like"/>
    <property type="match status" value="1"/>
</dbReference>
<accession>A0A3N7HSN2</accession>
<dbReference type="InterPro" id="IPR000160">
    <property type="entry name" value="GGDEF_dom"/>
</dbReference>
<dbReference type="SUPFAM" id="SSF55073">
    <property type="entry name" value="Nucleotide cyclase"/>
    <property type="match status" value="1"/>
</dbReference>
<dbReference type="CDD" id="cd01949">
    <property type="entry name" value="GGDEF"/>
    <property type="match status" value="1"/>
</dbReference>
<dbReference type="AlphaFoldDB" id="A0A3N7HSN2"/>
<reference evidence="4 5" key="1">
    <citation type="submission" date="2018-08" db="EMBL/GenBank/DDBJ databases">
        <authorList>
            <person name="Khan S.A."/>
            <person name="Jeon C.O."/>
            <person name="Chun B.H."/>
            <person name="Jeong S.E."/>
        </authorList>
    </citation>
    <scope>NUCLEOTIDE SEQUENCE [LARGE SCALE GENOMIC DNA]</scope>
    <source>
        <strain evidence="4 5">S-16</strain>
    </source>
</reference>
<name>A0A3N7HSN2_9BURK</name>
<reference evidence="4 5" key="2">
    <citation type="submission" date="2018-12" db="EMBL/GenBank/DDBJ databases">
        <title>Rhizobacter gummiphilus sp. nov., a rubber-degrading bacterium isolated from the soil of a botanical garden in Japan.</title>
        <authorList>
            <person name="Shunsuke S.S."/>
        </authorList>
    </citation>
    <scope>NUCLEOTIDE SEQUENCE [LARGE SCALE GENOMIC DNA]</scope>
    <source>
        <strain evidence="4 5">S-16</strain>
    </source>
</reference>
<dbReference type="Gene3D" id="3.20.20.450">
    <property type="entry name" value="EAL domain"/>
    <property type="match status" value="1"/>
</dbReference>
<dbReference type="InterPro" id="IPR035919">
    <property type="entry name" value="EAL_sf"/>
</dbReference>
<feature type="domain" description="GGDEF" evidence="3">
    <location>
        <begin position="255"/>
        <end position="388"/>
    </location>
</feature>
<keyword evidence="1" id="KW-0812">Transmembrane</keyword>
<dbReference type="NCBIfam" id="TIGR00254">
    <property type="entry name" value="GGDEF"/>
    <property type="match status" value="1"/>
</dbReference>
<protein>
    <submittedName>
        <fullName evidence="4">EAL domain-containing protein</fullName>
    </submittedName>
</protein>
<dbReference type="InterPro" id="IPR001633">
    <property type="entry name" value="EAL_dom"/>
</dbReference>
<keyword evidence="1" id="KW-0472">Membrane</keyword>
<dbReference type="RefSeq" id="WP_124540123.1">
    <property type="nucleotide sequence ID" value="NZ_QUSW01000002.1"/>
</dbReference>
<dbReference type="EMBL" id="QUSW01000002">
    <property type="protein sequence ID" value="RQP25214.1"/>
    <property type="molecule type" value="Genomic_DNA"/>
</dbReference>
<dbReference type="InterPro" id="IPR029787">
    <property type="entry name" value="Nucleotide_cyclase"/>
</dbReference>
<feature type="transmembrane region" description="Helical" evidence="1">
    <location>
        <begin position="188"/>
        <end position="207"/>
    </location>
</feature>
<dbReference type="Pfam" id="PF00563">
    <property type="entry name" value="EAL"/>
    <property type="match status" value="1"/>
</dbReference>
<dbReference type="PANTHER" id="PTHR44757">
    <property type="entry name" value="DIGUANYLATE CYCLASE DGCP"/>
    <property type="match status" value="1"/>
</dbReference>
<evidence type="ECO:0000256" key="1">
    <source>
        <dbReference type="SAM" id="Phobius"/>
    </source>
</evidence>
<dbReference type="InterPro" id="IPR052155">
    <property type="entry name" value="Biofilm_reg_signaling"/>
</dbReference>
<comment type="caution">
    <text evidence="4">The sequence shown here is derived from an EMBL/GenBank/DDBJ whole genome shotgun (WGS) entry which is preliminary data.</text>
</comment>
<dbReference type="PANTHER" id="PTHR44757:SF2">
    <property type="entry name" value="BIOFILM ARCHITECTURE MAINTENANCE PROTEIN MBAA"/>
    <property type="match status" value="1"/>
</dbReference>
<keyword evidence="5" id="KW-1185">Reference proteome</keyword>